<dbReference type="EMBL" id="CAADGH010000019">
    <property type="protein sequence ID" value="VFK75307.1"/>
    <property type="molecule type" value="Genomic_DNA"/>
</dbReference>
<evidence type="ECO:0000313" key="4">
    <source>
        <dbReference type="EMBL" id="VFK30574.1"/>
    </source>
</evidence>
<keyword evidence="1" id="KW-0378">Hydrolase</keyword>
<dbReference type="Pfam" id="PF05116">
    <property type="entry name" value="S6PP"/>
    <property type="match status" value="1"/>
</dbReference>
<evidence type="ECO:0000256" key="1">
    <source>
        <dbReference type="ARBA" id="ARBA00022801"/>
    </source>
</evidence>
<dbReference type="EMBL" id="CAADFQ010000016">
    <property type="protein sequence ID" value="VFK30574.1"/>
    <property type="molecule type" value="Genomic_DNA"/>
</dbReference>
<dbReference type="AlphaFoldDB" id="A0A450X4H4"/>
<feature type="domain" description="Sucrose phosphatase-like" evidence="2">
    <location>
        <begin position="7"/>
        <end position="260"/>
    </location>
</feature>
<evidence type="ECO:0000259" key="2">
    <source>
        <dbReference type="Pfam" id="PF05116"/>
    </source>
</evidence>
<dbReference type="SUPFAM" id="SSF56784">
    <property type="entry name" value="HAD-like"/>
    <property type="match status" value="1"/>
</dbReference>
<dbReference type="EMBL" id="CAADFO010000007">
    <property type="protein sequence ID" value="VFK24209.1"/>
    <property type="molecule type" value="Genomic_DNA"/>
</dbReference>
<dbReference type="GO" id="GO:0016787">
    <property type="term" value="F:hydrolase activity"/>
    <property type="evidence" value="ECO:0007669"/>
    <property type="project" value="UniProtKB-KW"/>
</dbReference>
<accession>A0A450X4H4</accession>
<gene>
    <name evidence="3" type="ORF">BECKMB1821G_GA0114241_100758</name>
    <name evidence="5" type="ORF">BECKMB1821H_GA0114242_101939</name>
    <name evidence="4" type="ORF">BECKMB1821I_GA0114274_101640</name>
</gene>
<dbReference type="Gene3D" id="3.40.50.1000">
    <property type="entry name" value="HAD superfamily/HAD-like"/>
    <property type="match status" value="1"/>
</dbReference>
<dbReference type="Gene3D" id="3.90.1070.10">
    <property type="match status" value="1"/>
</dbReference>
<name>A0A450X4H4_9GAMM</name>
<reference evidence="3" key="1">
    <citation type="submission" date="2019-02" db="EMBL/GenBank/DDBJ databases">
        <authorList>
            <person name="Gruber-Vodicka R. H."/>
            <person name="Seah K. B. B."/>
        </authorList>
    </citation>
    <scope>NUCLEOTIDE SEQUENCE</scope>
    <source>
        <strain evidence="3">BECK_BZ197</strain>
        <strain evidence="5">BECK_BZ198</strain>
        <strain evidence="4">BECK_BZ199</strain>
    </source>
</reference>
<protein>
    <submittedName>
        <fullName evidence="3">Hydroxymethylpyrimidine pyrophosphatase</fullName>
    </submittedName>
</protein>
<dbReference type="PANTHER" id="PTHR46521:SF4">
    <property type="entry name" value="SUCROSE-PHOSPHATASE 2-RELATED"/>
    <property type="match status" value="1"/>
</dbReference>
<dbReference type="InterPro" id="IPR036412">
    <property type="entry name" value="HAD-like_sf"/>
</dbReference>
<sequence>MQVHVTFLFASSLDATLFPNGTSSAAPGCLERTQQLLEQLKAASYPVAYVTDHYLSLAKEGQRTFKLPDPDYWICNLGTEIYDAQGKPDKGFQQIMGPPFNKEKLSTALKGNPNLTLQKEDEIHGPHKLSFHYSAPVDDTLRDWVAARVEPVAQGARLIRNVEDSNRASLHLVPSIAGNARALNYLTSKLGLPKTRVFFAGCAEDDLEPLISGVCGTLVKNATESVRARAKELAENTEGARLILSRDYYGDGVIEGLRAYDFVR</sequence>
<organism evidence="3">
    <name type="scientific">Candidatus Kentrum sp. MB</name>
    <dbReference type="NCBI Taxonomy" id="2138164"/>
    <lineage>
        <taxon>Bacteria</taxon>
        <taxon>Pseudomonadati</taxon>
        <taxon>Pseudomonadota</taxon>
        <taxon>Gammaproteobacteria</taxon>
        <taxon>Candidatus Kentrum</taxon>
    </lineage>
</organism>
<evidence type="ECO:0000313" key="5">
    <source>
        <dbReference type="EMBL" id="VFK75307.1"/>
    </source>
</evidence>
<dbReference type="InterPro" id="IPR006380">
    <property type="entry name" value="SPP-like_dom"/>
</dbReference>
<evidence type="ECO:0000313" key="3">
    <source>
        <dbReference type="EMBL" id="VFK24209.1"/>
    </source>
</evidence>
<proteinExistence type="predicted"/>
<dbReference type="InterPro" id="IPR023214">
    <property type="entry name" value="HAD_sf"/>
</dbReference>
<dbReference type="InterPro" id="IPR051518">
    <property type="entry name" value="Sucrose_Phosphatase"/>
</dbReference>
<dbReference type="PANTHER" id="PTHR46521">
    <property type="entry name" value="SUCROSE-PHOSPHATASE 2-RELATED"/>
    <property type="match status" value="1"/>
</dbReference>